<feature type="transmembrane region" description="Helical" evidence="6">
    <location>
        <begin position="350"/>
        <end position="370"/>
    </location>
</feature>
<feature type="transmembrane region" description="Helical" evidence="6">
    <location>
        <begin position="245"/>
        <end position="268"/>
    </location>
</feature>
<comment type="subcellular location">
    <subcellularLocation>
        <location evidence="1">Cell membrane</location>
        <topology evidence="1">Multi-pass membrane protein</topology>
    </subcellularLocation>
</comment>
<feature type="transmembrane region" description="Helical" evidence="6">
    <location>
        <begin position="307"/>
        <end position="330"/>
    </location>
</feature>
<name>A0ABQ3I2M5_9BACT</name>
<evidence type="ECO:0000313" key="7">
    <source>
        <dbReference type="EMBL" id="GHE56946.1"/>
    </source>
</evidence>
<evidence type="ECO:0000313" key="8">
    <source>
        <dbReference type="Proteomes" id="UP000658258"/>
    </source>
</evidence>
<organism evidence="7 8">
    <name type="scientific">Roseivirga thermotolerans</name>
    <dbReference type="NCBI Taxonomy" id="1758176"/>
    <lineage>
        <taxon>Bacteria</taxon>
        <taxon>Pseudomonadati</taxon>
        <taxon>Bacteroidota</taxon>
        <taxon>Cytophagia</taxon>
        <taxon>Cytophagales</taxon>
        <taxon>Roseivirgaceae</taxon>
        <taxon>Roseivirga</taxon>
    </lineage>
</organism>
<gene>
    <name evidence="7" type="ORF">GCM10011340_09910</name>
</gene>
<feature type="transmembrane region" description="Helical" evidence="6">
    <location>
        <begin position="97"/>
        <end position="120"/>
    </location>
</feature>
<keyword evidence="8" id="KW-1185">Reference proteome</keyword>
<accession>A0ABQ3I2M5</accession>
<protein>
    <recommendedName>
        <fullName evidence="9">Phosphate transporter</fullName>
    </recommendedName>
</protein>
<evidence type="ECO:0000256" key="4">
    <source>
        <dbReference type="ARBA" id="ARBA00022989"/>
    </source>
</evidence>
<dbReference type="PANTHER" id="PTHR10010:SF46">
    <property type="entry name" value="SODIUM-DEPENDENT PHOSPHATE TRANSPORT PROTEIN 2B"/>
    <property type="match status" value="1"/>
</dbReference>
<feature type="transmembrane region" description="Helical" evidence="6">
    <location>
        <begin position="201"/>
        <end position="224"/>
    </location>
</feature>
<keyword evidence="5 6" id="KW-0472">Membrane</keyword>
<evidence type="ECO:0008006" key="9">
    <source>
        <dbReference type="Google" id="ProtNLM"/>
    </source>
</evidence>
<dbReference type="PANTHER" id="PTHR10010">
    <property type="entry name" value="SOLUTE CARRIER FAMILY 34 SODIUM PHOSPHATE , MEMBER 2-RELATED"/>
    <property type="match status" value="1"/>
</dbReference>
<dbReference type="Proteomes" id="UP000658258">
    <property type="component" value="Unassembled WGS sequence"/>
</dbReference>
<feature type="transmembrane region" description="Helical" evidence="6">
    <location>
        <begin position="59"/>
        <end position="77"/>
    </location>
</feature>
<feature type="transmembrane region" description="Helical" evidence="6">
    <location>
        <begin position="132"/>
        <end position="154"/>
    </location>
</feature>
<dbReference type="RefSeq" id="WP_189629074.1">
    <property type="nucleotide sequence ID" value="NZ_BNAG01000001.1"/>
</dbReference>
<dbReference type="InterPro" id="IPR003841">
    <property type="entry name" value="Na/Pi_transpt"/>
</dbReference>
<reference evidence="8" key="1">
    <citation type="journal article" date="2019" name="Int. J. Syst. Evol. Microbiol.">
        <title>The Global Catalogue of Microorganisms (GCM) 10K type strain sequencing project: providing services to taxonomists for standard genome sequencing and annotation.</title>
        <authorList>
            <consortium name="The Broad Institute Genomics Platform"/>
            <consortium name="The Broad Institute Genome Sequencing Center for Infectious Disease"/>
            <person name="Wu L."/>
            <person name="Ma J."/>
        </authorList>
    </citation>
    <scope>NUCLEOTIDE SEQUENCE [LARGE SCALE GENOMIC DNA]</scope>
    <source>
        <strain evidence="8">CGMCC 1.15111</strain>
    </source>
</reference>
<proteinExistence type="predicted"/>
<comment type="caution">
    <text evidence="7">The sequence shown here is derived from an EMBL/GenBank/DDBJ whole genome shotgun (WGS) entry which is preliminary data.</text>
</comment>
<evidence type="ECO:0000256" key="5">
    <source>
        <dbReference type="ARBA" id="ARBA00023136"/>
    </source>
</evidence>
<keyword evidence="4 6" id="KW-1133">Transmembrane helix</keyword>
<keyword evidence="2" id="KW-1003">Cell membrane</keyword>
<evidence type="ECO:0000256" key="1">
    <source>
        <dbReference type="ARBA" id="ARBA00004651"/>
    </source>
</evidence>
<evidence type="ECO:0000256" key="3">
    <source>
        <dbReference type="ARBA" id="ARBA00022692"/>
    </source>
</evidence>
<dbReference type="Pfam" id="PF02690">
    <property type="entry name" value="Na_Pi_cotrans"/>
    <property type="match status" value="2"/>
</dbReference>
<feature type="transmembrane region" description="Helical" evidence="6">
    <location>
        <begin position="280"/>
        <end position="300"/>
    </location>
</feature>
<dbReference type="EMBL" id="BNAG01000001">
    <property type="protein sequence ID" value="GHE56946.1"/>
    <property type="molecule type" value="Genomic_DNA"/>
</dbReference>
<keyword evidence="3 6" id="KW-0812">Transmembrane</keyword>
<sequence length="523" mass="57853">MSQDLEKNSINKPIEWAKTSLLFVLAILLFLLAIDMVGESVTMLGQETAKSILLATSNPFIGLFIGLLATALIQSSSTVTSMTVAVVASGYLTLGNAIPVVMGANVGTTLTSTLVSLGFITKRNQFRKAISAGTIHDFFNIITVLIVFPLEYYYGTLSYLAQQLTALVDESTMGFDLFQGSKGLGLSRISQWLVEALPQNFITLLLALALLFASIKFLSTIIYKRLIGSSKDRMRKYVFANPYKSFGWGVLITGGVQSSSITTSLMVPMVASGKVMLHNAFPFIMGANIGTTITALLAAFNKSDAAISLAFVHILFNLIGVLVFLPFPALRNIPVMLASRFGALTLDSRIIGFSYILFTFFLMPFTLIYLNKGHVTERTYLFENLTAHGESSLTTIKVRREVAENKLDYYIYKGTLPDDGVLPDTIFMIRERHNRFATVDQVCTYKNTTLQFNKDHKIISLNDTSTYRTESLKLEHLNYIKVQLGDGLIGHYWFDLDQKIAVKSEVVKSNGELLKSSKLISIQ</sequence>
<evidence type="ECO:0000256" key="2">
    <source>
        <dbReference type="ARBA" id="ARBA00022475"/>
    </source>
</evidence>
<dbReference type="NCBIfam" id="NF037997">
    <property type="entry name" value="Na_Pi_symport"/>
    <property type="match status" value="2"/>
</dbReference>
<feature type="transmembrane region" description="Helical" evidence="6">
    <location>
        <begin position="20"/>
        <end position="38"/>
    </location>
</feature>
<evidence type="ECO:0000256" key="6">
    <source>
        <dbReference type="SAM" id="Phobius"/>
    </source>
</evidence>